<accession>A0A4Y2AJL8</accession>
<dbReference type="EMBL" id="BGPR01000018">
    <property type="protein sequence ID" value="GBL79426.1"/>
    <property type="molecule type" value="Genomic_DNA"/>
</dbReference>
<proteinExistence type="predicted"/>
<gene>
    <name evidence="1" type="ORF">AVEN_92601_1</name>
</gene>
<keyword evidence="2" id="KW-1185">Reference proteome</keyword>
<protein>
    <submittedName>
        <fullName evidence="1">Uncharacterized protein</fullName>
    </submittedName>
</protein>
<comment type="caution">
    <text evidence="1">The sequence shown here is derived from an EMBL/GenBank/DDBJ whole genome shotgun (WGS) entry which is preliminary data.</text>
</comment>
<name>A0A4Y2AJL8_ARAVE</name>
<evidence type="ECO:0000313" key="1">
    <source>
        <dbReference type="EMBL" id="GBL79426.1"/>
    </source>
</evidence>
<sequence>MKDRPPQQIVRHCAPRIIASITISSCDDPPFYRGTTCLRRWALRATPPLLYPPDKLEPAYFIRQLLIRELAMGTEQDDTEENET</sequence>
<reference evidence="1 2" key="1">
    <citation type="journal article" date="2019" name="Sci. Rep.">
        <title>Orb-weaving spider Araneus ventricosus genome elucidates the spidroin gene catalogue.</title>
        <authorList>
            <person name="Kono N."/>
            <person name="Nakamura H."/>
            <person name="Ohtoshi R."/>
            <person name="Moran D.A.P."/>
            <person name="Shinohara A."/>
            <person name="Yoshida Y."/>
            <person name="Fujiwara M."/>
            <person name="Mori M."/>
            <person name="Tomita M."/>
            <person name="Arakawa K."/>
        </authorList>
    </citation>
    <scope>NUCLEOTIDE SEQUENCE [LARGE SCALE GENOMIC DNA]</scope>
</reference>
<organism evidence="1 2">
    <name type="scientific">Araneus ventricosus</name>
    <name type="common">Orbweaver spider</name>
    <name type="synonym">Epeira ventricosa</name>
    <dbReference type="NCBI Taxonomy" id="182803"/>
    <lineage>
        <taxon>Eukaryota</taxon>
        <taxon>Metazoa</taxon>
        <taxon>Ecdysozoa</taxon>
        <taxon>Arthropoda</taxon>
        <taxon>Chelicerata</taxon>
        <taxon>Arachnida</taxon>
        <taxon>Araneae</taxon>
        <taxon>Araneomorphae</taxon>
        <taxon>Entelegynae</taxon>
        <taxon>Araneoidea</taxon>
        <taxon>Araneidae</taxon>
        <taxon>Araneus</taxon>
    </lineage>
</organism>
<evidence type="ECO:0000313" key="2">
    <source>
        <dbReference type="Proteomes" id="UP000499080"/>
    </source>
</evidence>
<dbReference type="Proteomes" id="UP000499080">
    <property type="component" value="Unassembled WGS sequence"/>
</dbReference>
<dbReference type="AlphaFoldDB" id="A0A4Y2AJL8"/>